<proteinExistence type="predicted"/>
<evidence type="ECO:0000313" key="2">
    <source>
        <dbReference type="EMBL" id="SVA71147.1"/>
    </source>
</evidence>
<dbReference type="AlphaFoldDB" id="A0A381Y417"/>
<organism evidence="2">
    <name type="scientific">marine metagenome</name>
    <dbReference type="NCBI Taxonomy" id="408172"/>
    <lineage>
        <taxon>unclassified sequences</taxon>
        <taxon>metagenomes</taxon>
        <taxon>ecological metagenomes</taxon>
    </lineage>
</organism>
<dbReference type="Pfam" id="PF02190">
    <property type="entry name" value="LON_substr_bdg"/>
    <property type="match status" value="1"/>
</dbReference>
<dbReference type="SUPFAM" id="SSF88697">
    <property type="entry name" value="PUA domain-like"/>
    <property type="match status" value="1"/>
</dbReference>
<dbReference type="SMART" id="SM00464">
    <property type="entry name" value="LON"/>
    <property type="match status" value="1"/>
</dbReference>
<dbReference type="InterPro" id="IPR003111">
    <property type="entry name" value="Lon_prtase_N"/>
</dbReference>
<dbReference type="InterPro" id="IPR046336">
    <property type="entry name" value="Lon_prtase_N_sf"/>
</dbReference>
<name>A0A381Y417_9ZZZZ</name>
<dbReference type="InterPro" id="IPR015947">
    <property type="entry name" value="PUA-like_sf"/>
</dbReference>
<gene>
    <name evidence="2" type="ORF">METZ01_LOCUS124001</name>
</gene>
<accession>A0A381Y417</accession>
<dbReference type="Gene3D" id="2.30.130.40">
    <property type="entry name" value="LON domain-like"/>
    <property type="match status" value="1"/>
</dbReference>
<sequence length="214" mass="25065">MDKKNELPNKIPVFPISNFIIFPKTTVPLNIFEPRYIEMIDDSMKNSRMIGMIQPKKISNNSIPELYKVGCVGKITSFNESEDGRYLIILNGLSRFKILDEIKNNKLYRECNVSFNEFKNDINSNKEEIKFTDLELIFKDLKTLFQKKGYIINWKELEKQDLNQTINTLAMASPFSLEEKQALLETQNLISRKFKLEEIIKTYVLDDFSNTTIQ</sequence>
<dbReference type="PROSITE" id="PS51787">
    <property type="entry name" value="LON_N"/>
    <property type="match status" value="1"/>
</dbReference>
<evidence type="ECO:0000259" key="1">
    <source>
        <dbReference type="PROSITE" id="PS51787"/>
    </source>
</evidence>
<dbReference type="PANTHER" id="PTHR46732">
    <property type="entry name" value="ATP-DEPENDENT PROTEASE LA (LON) DOMAIN PROTEIN"/>
    <property type="match status" value="1"/>
</dbReference>
<protein>
    <recommendedName>
        <fullName evidence="1">Lon N-terminal domain-containing protein</fullName>
    </recommendedName>
</protein>
<reference evidence="2" key="1">
    <citation type="submission" date="2018-05" db="EMBL/GenBank/DDBJ databases">
        <authorList>
            <person name="Lanie J.A."/>
            <person name="Ng W.-L."/>
            <person name="Kazmierczak K.M."/>
            <person name="Andrzejewski T.M."/>
            <person name="Davidsen T.M."/>
            <person name="Wayne K.J."/>
            <person name="Tettelin H."/>
            <person name="Glass J.I."/>
            <person name="Rusch D."/>
            <person name="Podicherti R."/>
            <person name="Tsui H.-C.T."/>
            <person name="Winkler M.E."/>
        </authorList>
    </citation>
    <scope>NUCLEOTIDE SEQUENCE</scope>
</reference>
<dbReference type="EMBL" id="UINC01017230">
    <property type="protein sequence ID" value="SVA71147.1"/>
    <property type="molecule type" value="Genomic_DNA"/>
</dbReference>
<feature type="domain" description="Lon N-terminal" evidence="1">
    <location>
        <begin position="11"/>
        <end position="204"/>
    </location>
</feature>
<dbReference type="PANTHER" id="PTHR46732:SF8">
    <property type="entry name" value="ATP-DEPENDENT PROTEASE LA (LON) DOMAIN PROTEIN"/>
    <property type="match status" value="1"/>
</dbReference>